<dbReference type="EMBL" id="KV425603">
    <property type="protein sequence ID" value="KZT21730.1"/>
    <property type="molecule type" value="Genomic_DNA"/>
</dbReference>
<comment type="similarity">
    <text evidence="2">Belongs to the DNA repair enzymes AP/ExoA family.</text>
</comment>
<organism evidence="7 8">
    <name type="scientific">Neolentinus lepideus HHB14362 ss-1</name>
    <dbReference type="NCBI Taxonomy" id="1314782"/>
    <lineage>
        <taxon>Eukaryota</taxon>
        <taxon>Fungi</taxon>
        <taxon>Dikarya</taxon>
        <taxon>Basidiomycota</taxon>
        <taxon>Agaricomycotina</taxon>
        <taxon>Agaricomycetes</taxon>
        <taxon>Gloeophyllales</taxon>
        <taxon>Gloeophyllaceae</taxon>
        <taxon>Neolentinus</taxon>
    </lineage>
</organism>
<keyword evidence="3" id="KW-0479">Metal-binding</keyword>
<keyword evidence="8" id="KW-1185">Reference proteome</keyword>
<dbReference type="InterPro" id="IPR005135">
    <property type="entry name" value="Endo/exonuclease/phosphatase"/>
</dbReference>
<dbReference type="Gene3D" id="3.60.10.10">
    <property type="entry name" value="Endonuclease/exonuclease/phosphatase"/>
    <property type="match status" value="1"/>
</dbReference>
<comment type="cofactor">
    <cofactor evidence="1">
        <name>Mg(2+)</name>
        <dbReference type="ChEBI" id="CHEBI:18420"/>
    </cofactor>
</comment>
<dbReference type="InterPro" id="IPR036691">
    <property type="entry name" value="Endo/exonu/phosph_ase_sf"/>
</dbReference>
<feature type="non-terminal residue" evidence="7">
    <location>
        <position position="1"/>
    </location>
</feature>
<gene>
    <name evidence="7" type="ORF">NEOLEDRAFT_1045988</name>
</gene>
<dbReference type="GO" id="GO:0003906">
    <property type="term" value="F:DNA-(apurinic or apyrimidinic site) endonuclease activity"/>
    <property type="evidence" value="ECO:0007669"/>
    <property type="project" value="TreeGrafter"/>
</dbReference>
<evidence type="ECO:0000256" key="5">
    <source>
        <dbReference type="ARBA" id="ARBA00022842"/>
    </source>
</evidence>
<dbReference type="Proteomes" id="UP000076761">
    <property type="component" value="Unassembled WGS sequence"/>
</dbReference>
<dbReference type="PANTHER" id="PTHR22748:SF6">
    <property type="entry name" value="DNA-(APURINIC OR APYRIMIDINIC SITE) ENDONUCLEASE"/>
    <property type="match status" value="1"/>
</dbReference>
<evidence type="ECO:0000259" key="6">
    <source>
        <dbReference type="Pfam" id="PF03372"/>
    </source>
</evidence>
<dbReference type="GO" id="GO:0008081">
    <property type="term" value="F:phosphoric diester hydrolase activity"/>
    <property type="evidence" value="ECO:0007669"/>
    <property type="project" value="TreeGrafter"/>
</dbReference>
<name>A0A165Q059_9AGAM</name>
<evidence type="ECO:0000256" key="2">
    <source>
        <dbReference type="ARBA" id="ARBA00007092"/>
    </source>
</evidence>
<keyword evidence="4" id="KW-0378">Hydrolase</keyword>
<dbReference type="SUPFAM" id="SSF56219">
    <property type="entry name" value="DNase I-like"/>
    <property type="match status" value="1"/>
</dbReference>
<dbReference type="Pfam" id="PF03372">
    <property type="entry name" value="Exo_endo_phos"/>
    <property type="match status" value="1"/>
</dbReference>
<proteinExistence type="inferred from homology"/>
<evidence type="ECO:0000313" key="7">
    <source>
        <dbReference type="EMBL" id="KZT21730.1"/>
    </source>
</evidence>
<reference evidence="7 8" key="1">
    <citation type="journal article" date="2016" name="Mol. Biol. Evol.">
        <title>Comparative Genomics of Early-Diverging Mushroom-Forming Fungi Provides Insights into the Origins of Lignocellulose Decay Capabilities.</title>
        <authorList>
            <person name="Nagy L.G."/>
            <person name="Riley R."/>
            <person name="Tritt A."/>
            <person name="Adam C."/>
            <person name="Daum C."/>
            <person name="Floudas D."/>
            <person name="Sun H."/>
            <person name="Yadav J.S."/>
            <person name="Pangilinan J."/>
            <person name="Larsson K.H."/>
            <person name="Matsuura K."/>
            <person name="Barry K."/>
            <person name="Labutti K."/>
            <person name="Kuo R."/>
            <person name="Ohm R.A."/>
            <person name="Bhattacharya S.S."/>
            <person name="Shirouzu T."/>
            <person name="Yoshinaga Y."/>
            <person name="Martin F.M."/>
            <person name="Grigoriev I.V."/>
            <person name="Hibbett D.S."/>
        </authorList>
    </citation>
    <scope>NUCLEOTIDE SEQUENCE [LARGE SCALE GENOMIC DNA]</scope>
    <source>
        <strain evidence="7 8">HHB14362 ss-1</strain>
    </source>
</reference>
<keyword evidence="5" id="KW-0460">Magnesium</keyword>
<dbReference type="GO" id="GO:0006284">
    <property type="term" value="P:base-excision repair"/>
    <property type="evidence" value="ECO:0007669"/>
    <property type="project" value="TreeGrafter"/>
</dbReference>
<dbReference type="GO" id="GO:0005634">
    <property type="term" value="C:nucleus"/>
    <property type="evidence" value="ECO:0007669"/>
    <property type="project" value="TreeGrafter"/>
</dbReference>
<feature type="non-terminal residue" evidence="7">
    <location>
        <position position="398"/>
    </location>
</feature>
<dbReference type="InParanoid" id="A0A165Q059"/>
<dbReference type="PANTHER" id="PTHR22748">
    <property type="entry name" value="AP ENDONUCLEASE"/>
    <property type="match status" value="1"/>
</dbReference>
<evidence type="ECO:0000256" key="4">
    <source>
        <dbReference type="ARBA" id="ARBA00022801"/>
    </source>
</evidence>
<feature type="domain" description="Endonuclease/exonuclease/phosphatase" evidence="6">
    <location>
        <begin position="31"/>
        <end position="245"/>
    </location>
</feature>
<sequence length="398" mass="45514">TRANITLRSLNMNGRHSQQLGYSPISKWSSIHSVMRDQHIGILAIQESHLNNEYTDDIHKLYSKRLHILNSADPDRPTASAGISFVINREITNTKDLEFTKIIPGRAALLSTKWHKSKRFSILNIYAPNDYTQHPNFWGEIRAFWDTHSLPKPDFMVGDFNLVEDEIDRSPPHADPTPATNALSDTCLALNVVDGWRADHGSKRIFTYQSSSDRLSRIDRIYLQRQHLPCIREWSISSSVVPTDHHLTTFRFSPRDAPLIGPGCWTWPLSLINDDVLLEKVIAKGIDLQKTLTETIRSDTENAQHLWEGYKTAITQIAKLHAKQSLARITSRIRALQRDLSLTHNDPQLDESEHLRTHAALLESEIDHLHKKRFARTQMQGQAHWAANGETPSKYLSR</sequence>
<evidence type="ECO:0000256" key="1">
    <source>
        <dbReference type="ARBA" id="ARBA00001946"/>
    </source>
</evidence>
<evidence type="ECO:0000313" key="8">
    <source>
        <dbReference type="Proteomes" id="UP000076761"/>
    </source>
</evidence>
<accession>A0A165Q059</accession>
<dbReference type="InterPro" id="IPR004808">
    <property type="entry name" value="AP_endonuc_1"/>
</dbReference>
<dbReference type="OrthoDB" id="3264871at2759"/>
<dbReference type="GO" id="GO:0046872">
    <property type="term" value="F:metal ion binding"/>
    <property type="evidence" value="ECO:0007669"/>
    <property type="project" value="UniProtKB-KW"/>
</dbReference>
<dbReference type="AlphaFoldDB" id="A0A165Q059"/>
<dbReference type="GO" id="GO:0008311">
    <property type="term" value="F:double-stranded DNA 3'-5' DNA exonuclease activity"/>
    <property type="evidence" value="ECO:0007669"/>
    <property type="project" value="TreeGrafter"/>
</dbReference>
<evidence type="ECO:0000256" key="3">
    <source>
        <dbReference type="ARBA" id="ARBA00022723"/>
    </source>
</evidence>
<dbReference type="STRING" id="1314782.A0A165Q059"/>
<protein>
    <submittedName>
        <fullName evidence="7">DNase I-like protein</fullName>
    </submittedName>
</protein>